<dbReference type="NCBIfam" id="TIGR03505">
    <property type="entry name" value="FimV_core"/>
    <property type="match status" value="1"/>
</dbReference>
<evidence type="ECO:0000313" key="4">
    <source>
        <dbReference type="Proteomes" id="UP000013047"/>
    </source>
</evidence>
<sequence>AASRPTAAAAAPARAATPAGAPADTWTVRRGDTMHRIASANAHPGTTLDQMLIALLRANPQAFDGDNINRLRAGAVLAVPGADAVRGIDAGEARREIRAQAADFDAYRRGLATSVASRAPAPAVVPAQESGGRIVPRVQEAAAATDAGDKVTVSRS</sequence>
<dbReference type="Proteomes" id="UP000013047">
    <property type="component" value="Unassembled WGS sequence"/>
</dbReference>
<feature type="compositionally biased region" description="Low complexity" evidence="1">
    <location>
        <begin position="1"/>
        <end position="23"/>
    </location>
</feature>
<comment type="caution">
    <text evidence="3">The sequence shown here is derived from an EMBL/GenBank/DDBJ whole genome shotgun (WGS) entry which is preliminary data.</text>
</comment>
<dbReference type="Gene3D" id="3.10.350.10">
    <property type="entry name" value="LysM domain"/>
    <property type="match status" value="1"/>
</dbReference>
<feature type="non-terminal residue" evidence="3">
    <location>
        <position position="1"/>
    </location>
</feature>
<accession>N6XYD2</accession>
<dbReference type="EMBL" id="AMXF01000606">
    <property type="protein sequence ID" value="ENO84285.1"/>
    <property type="molecule type" value="Genomic_DNA"/>
</dbReference>
<gene>
    <name evidence="3" type="ORF">C667_24369</name>
</gene>
<keyword evidence="4" id="KW-1185">Reference proteome</keyword>
<feature type="non-terminal residue" evidence="3">
    <location>
        <position position="156"/>
    </location>
</feature>
<name>N6XYD2_9RHOO</name>
<evidence type="ECO:0000256" key="1">
    <source>
        <dbReference type="SAM" id="MobiDB-lite"/>
    </source>
</evidence>
<protein>
    <submittedName>
        <fullName evidence="3">Type 4 pilus biogenesis</fullName>
    </submittedName>
</protein>
<proteinExistence type="predicted"/>
<dbReference type="InterPro" id="IPR018392">
    <property type="entry name" value="LysM"/>
</dbReference>
<reference evidence="3 4" key="1">
    <citation type="submission" date="2012-09" db="EMBL/GenBank/DDBJ databases">
        <title>Draft Genome Sequences of 6 Strains from Genus Thauera.</title>
        <authorList>
            <person name="Liu B."/>
            <person name="Shapleigh J.P."/>
            <person name="Frostegard A.H."/>
        </authorList>
    </citation>
    <scope>NUCLEOTIDE SEQUENCE [LARGE SCALE GENOMIC DNA]</scope>
    <source>
        <strain evidence="3 4">B4P</strain>
    </source>
</reference>
<organism evidence="3 4">
    <name type="scientific">Thauera phenylacetica B4P</name>
    <dbReference type="NCBI Taxonomy" id="1234382"/>
    <lineage>
        <taxon>Bacteria</taxon>
        <taxon>Pseudomonadati</taxon>
        <taxon>Pseudomonadota</taxon>
        <taxon>Betaproteobacteria</taxon>
        <taxon>Rhodocyclales</taxon>
        <taxon>Zoogloeaceae</taxon>
        <taxon>Thauera</taxon>
    </lineage>
</organism>
<dbReference type="PROSITE" id="PS51782">
    <property type="entry name" value="LYSM"/>
    <property type="match status" value="1"/>
</dbReference>
<dbReference type="InterPro" id="IPR020012">
    <property type="entry name" value="LysM_FimV"/>
</dbReference>
<feature type="region of interest" description="Disordered" evidence="1">
    <location>
        <begin position="1"/>
        <end position="24"/>
    </location>
</feature>
<feature type="domain" description="LysM" evidence="2">
    <location>
        <begin position="24"/>
        <end position="79"/>
    </location>
</feature>
<dbReference type="InterPro" id="IPR036779">
    <property type="entry name" value="LysM_dom_sf"/>
</dbReference>
<evidence type="ECO:0000313" key="3">
    <source>
        <dbReference type="EMBL" id="ENO84285.1"/>
    </source>
</evidence>
<dbReference type="CDD" id="cd00118">
    <property type="entry name" value="LysM"/>
    <property type="match status" value="1"/>
</dbReference>
<evidence type="ECO:0000259" key="2">
    <source>
        <dbReference type="PROSITE" id="PS51782"/>
    </source>
</evidence>
<dbReference type="AlphaFoldDB" id="N6XYD2"/>